<dbReference type="EMBL" id="CP045096">
    <property type="protein sequence ID" value="QFQ97172.1"/>
    <property type="molecule type" value="Genomic_DNA"/>
</dbReference>
<dbReference type="AlphaFoldDB" id="A0A5P8K321"/>
<evidence type="ECO:0000313" key="2">
    <source>
        <dbReference type="EMBL" id="QFQ97172.1"/>
    </source>
</evidence>
<evidence type="ECO:0000313" key="3">
    <source>
        <dbReference type="Proteomes" id="UP000327294"/>
    </source>
</evidence>
<feature type="region of interest" description="Disordered" evidence="1">
    <location>
        <begin position="27"/>
        <end position="62"/>
    </location>
</feature>
<dbReference type="KEGG" id="sphv:F9278_14200"/>
<sequence>MSEEALRHVVDALADVTEEEAAAMLRGLGARGGRQRSLPKRPRTPLPPPGDSQRVYSEVEWV</sequence>
<evidence type="ECO:0000256" key="1">
    <source>
        <dbReference type="SAM" id="MobiDB-lite"/>
    </source>
</evidence>
<keyword evidence="3" id="KW-1185">Reference proteome</keyword>
<dbReference type="Proteomes" id="UP000327294">
    <property type="component" value="Chromosome"/>
</dbReference>
<name>A0A5P8K321_9ACTN</name>
<protein>
    <submittedName>
        <fullName evidence="2">Uncharacterized protein</fullName>
    </submittedName>
</protein>
<accession>A0A5P8K321</accession>
<gene>
    <name evidence="2" type="ORF">F9278_14200</name>
</gene>
<reference evidence="2 3" key="1">
    <citation type="submission" date="2019-10" db="EMBL/GenBank/DDBJ databases">
        <title>Streptomyces sp. strain GY16 isolated from leaves of Broussonetia papyrifera.</title>
        <authorList>
            <person name="Mo P."/>
        </authorList>
    </citation>
    <scope>NUCLEOTIDE SEQUENCE [LARGE SCALE GENOMIC DNA]</scope>
    <source>
        <strain evidence="2 3">GY16</strain>
    </source>
</reference>
<organism evidence="2 3">
    <name type="scientific">Streptomyces phaeolivaceus</name>
    <dbReference type="NCBI Taxonomy" id="2653200"/>
    <lineage>
        <taxon>Bacteria</taxon>
        <taxon>Bacillati</taxon>
        <taxon>Actinomycetota</taxon>
        <taxon>Actinomycetes</taxon>
        <taxon>Kitasatosporales</taxon>
        <taxon>Streptomycetaceae</taxon>
        <taxon>Streptomyces</taxon>
    </lineage>
</organism>
<proteinExistence type="predicted"/>
<feature type="compositionally biased region" description="Basic residues" evidence="1">
    <location>
        <begin position="33"/>
        <end position="43"/>
    </location>
</feature>